<evidence type="ECO:0000256" key="1">
    <source>
        <dbReference type="ARBA" id="ARBA00002869"/>
    </source>
</evidence>
<dbReference type="GO" id="GO:0004418">
    <property type="term" value="F:hydroxymethylbilane synthase activity"/>
    <property type="evidence" value="ECO:0007669"/>
    <property type="project" value="UniProtKB-EC"/>
</dbReference>
<comment type="miscellaneous">
    <text evidence="8">The porphobilinogen subunits are added to the dipyrromethane group.</text>
</comment>
<dbReference type="Pfam" id="PF03900">
    <property type="entry name" value="Porphobil_deamC"/>
    <property type="match status" value="1"/>
</dbReference>
<keyword evidence="5 8" id="KW-0808">Transferase</keyword>
<sequence length="322" mass="33293">MAGSEPGINQSSTPKSAAAVRIGTRGSPLALAQAEMVKAGLGAAHEALAAPGAVEIVIIKTTGDQIQDRALSEIGGKGLFTKEIEEALIDGRIDVAVHSMKDVPTQLPDGLVIACLLEREDPRDVLISRQGNSIATLPQGAVIGSASLRRQAQLLALRPDLKVVTLRGNVGTRLTKLANGDADATLLALAGLKRLGKADVATAILDMTEMLPAVAQGAIGLEIRATDRRIQDLLAPLHHAATAAAVAAERACLAELEGSCRTPIAAHAEIAGDQLHLTALIALPNGATVHRDERQGSVQDAEKLGRDSGRALKSLAGPDFLA</sequence>
<dbReference type="InterPro" id="IPR022418">
    <property type="entry name" value="Porphobilinogen_deaminase_C"/>
</dbReference>
<dbReference type="Gene3D" id="3.30.160.40">
    <property type="entry name" value="Porphobilinogen deaminase, C-terminal domain"/>
    <property type="match status" value="1"/>
</dbReference>
<evidence type="ECO:0000259" key="9">
    <source>
        <dbReference type="Pfam" id="PF01379"/>
    </source>
</evidence>
<feature type="domain" description="Porphobilinogen deaminase N-terminal" evidence="9">
    <location>
        <begin position="20"/>
        <end position="231"/>
    </location>
</feature>
<evidence type="ECO:0000256" key="3">
    <source>
        <dbReference type="ARBA" id="ARBA00005638"/>
    </source>
</evidence>
<dbReference type="InterPro" id="IPR000860">
    <property type="entry name" value="HemC"/>
</dbReference>
<dbReference type="NCBIfam" id="TIGR00212">
    <property type="entry name" value="hemC"/>
    <property type="match status" value="1"/>
</dbReference>
<evidence type="ECO:0000256" key="4">
    <source>
        <dbReference type="ARBA" id="ARBA00011245"/>
    </source>
</evidence>
<evidence type="ECO:0000256" key="7">
    <source>
        <dbReference type="ARBA" id="ARBA00048169"/>
    </source>
</evidence>
<dbReference type="PRINTS" id="PR00151">
    <property type="entry name" value="PORPHBDMNASE"/>
</dbReference>
<evidence type="ECO:0000256" key="6">
    <source>
        <dbReference type="ARBA" id="ARBA00023244"/>
    </source>
</evidence>
<dbReference type="InterPro" id="IPR022417">
    <property type="entry name" value="Porphobilin_deaminase_N"/>
</dbReference>
<dbReference type="PANTHER" id="PTHR11557">
    <property type="entry name" value="PORPHOBILINOGEN DEAMINASE"/>
    <property type="match status" value="1"/>
</dbReference>
<comment type="similarity">
    <text evidence="3 8">Belongs to the HMBS family.</text>
</comment>
<organism evidence="11 12">
    <name type="scientific">Dongia rigui</name>
    <dbReference type="NCBI Taxonomy" id="940149"/>
    <lineage>
        <taxon>Bacteria</taxon>
        <taxon>Pseudomonadati</taxon>
        <taxon>Pseudomonadota</taxon>
        <taxon>Alphaproteobacteria</taxon>
        <taxon>Rhodospirillales</taxon>
        <taxon>Dongiaceae</taxon>
        <taxon>Dongia</taxon>
    </lineage>
</organism>
<dbReference type="SUPFAM" id="SSF54782">
    <property type="entry name" value="Porphobilinogen deaminase (hydroxymethylbilane synthase), C-terminal domain"/>
    <property type="match status" value="1"/>
</dbReference>
<reference evidence="11 12" key="1">
    <citation type="journal article" date="2013" name="Antonie Van Leeuwenhoek">
        <title>Dongia rigui sp. nov., isolated from freshwater of a large wetland in Korea.</title>
        <authorList>
            <person name="Baik K.S."/>
            <person name="Hwang Y.M."/>
            <person name="Choi J.S."/>
            <person name="Kwon J."/>
            <person name="Seong C.N."/>
        </authorList>
    </citation>
    <scope>NUCLEOTIDE SEQUENCE [LARGE SCALE GENOMIC DNA]</scope>
    <source>
        <strain evidence="11 12">04SU4-P</strain>
    </source>
</reference>
<evidence type="ECO:0000313" key="12">
    <source>
        <dbReference type="Proteomes" id="UP001271769"/>
    </source>
</evidence>
<comment type="subunit">
    <text evidence="4 8">Monomer.</text>
</comment>
<feature type="domain" description="Porphobilinogen deaminase C-terminal" evidence="10">
    <location>
        <begin position="244"/>
        <end position="312"/>
    </location>
</feature>
<comment type="function">
    <text evidence="1 8">Tetrapolymerization of the monopyrrole PBG into the hydroxymethylbilane pre-uroporphyrinogen in several discrete steps.</text>
</comment>
<dbReference type="EMBL" id="JAXCLX010000001">
    <property type="protein sequence ID" value="MDY0871114.1"/>
    <property type="molecule type" value="Genomic_DNA"/>
</dbReference>
<comment type="pathway">
    <text evidence="2">Porphyrin-containing compound metabolism; protoporphyrin-IX biosynthesis; coproporphyrinogen-III from 5-aminolevulinate: step 2/4.</text>
</comment>
<feature type="modified residue" description="S-(dipyrrolylmethanemethyl)cysteine" evidence="8">
    <location>
        <position position="260"/>
    </location>
</feature>
<dbReference type="InterPro" id="IPR036803">
    <property type="entry name" value="Porphobilinogen_deaminase_C_sf"/>
</dbReference>
<dbReference type="SUPFAM" id="SSF53850">
    <property type="entry name" value="Periplasmic binding protein-like II"/>
    <property type="match status" value="1"/>
</dbReference>
<comment type="caution">
    <text evidence="11">The sequence shown here is derived from an EMBL/GenBank/DDBJ whole genome shotgun (WGS) entry which is preliminary data.</text>
</comment>
<accession>A0ABU5DVZ6</accession>
<evidence type="ECO:0000256" key="2">
    <source>
        <dbReference type="ARBA" id="ARBA00004735"/>
    </source>
</evidence>
<dbReference type="HAMAP" id="MF_00260">
    <property type="entry name" value="Porphobil_deam"/>
    <property type="match status" value="1"/>
</dbReference>
<evidence type="ECO:0000256" key="8">
    <source>
        <dbReference type="HAMAP-Rule" id="MF_00260"/>
    </source>
</evidence>
<evidence type="ECO:0000256" key="5">
    <source>
        <dbReference type="ARBA" id="ARBA00022679"/>
    </source>
</evidence>
<dbReference type="Proteomes" id="UP001271769">
    <property type="component" value="Unassembled WGS sequence"/>
</dbReference>
<evidence type="ECO:0000259" key="10">
    <source>
        <dbReference type="Pfam" id="PF03900"/>
    </source>
</evidence>
<keyword evidence="12" id="KW-1185">Reference proteome</keyword>
<comment type="catalytic activity">
    <reaction evidence="7 8">
        <text>4 porphobilinogen + H2O = hydroxymethylbilane + 4 NH4(+)</text>
        <dbReference type="Rhea" id="RHEA:13185"/>
        <dbReference type="ChEBI" id="CHEBI:15377"/>
        <dbReference type="ChEBI" id="CHEBI:28938"/>
        <dbReference type="ChEBI" id="CHEBI:57845"/>
        <dbReference type="ChEBI" id="CHEBI:58126"/>
        <dbReference type="EC" id="2.5.1.61"/>
    </reaction>
</comment>
<gene>
    <name evidence="8 11" type="primary">hemC</name>
    <name evidence="11" type="ORF">SMD31_04245</name>
</gene>
<dbReference type="RefSeq" id="WP_320499481.1">
    <property type="nucleotide sequence ID" value="NZ_JAXCLX010000001.1"/>
</dbReference>
<comment type="cofactor">
    <cofactor evidence="8">
        <name>dipyrromethane</name>
        <dbReference type="ChEBI" id="CHEBI:60342"/>
    </cofactor>
    <text evidence="8">Binds 1 dipyrromethane group covalently.</text>
</comment>
<evidence type="ECO:0000313" key="11">
    <source>
        <dbReference type="EMBL" id="MDY0871114.1"/>
    </source>
</evidence>
<dbReference type="PANTHER" id="PTHR11557:SF0">
    <property type="entry name" value="PORPHOBILINOGEN DEAMINASE"/>
    <property type="match status" value="1"/>
</dbReference>
<dbReference type="Gene3D" id="3.40.190.10">
    <property type="entry name" value="Periplasmic binding protein-like II"/>
    <property type="match status" value="2"/>
</dbReference>
<dbReference type="Pfam" id="PF01379">
    <property type="entry name" value="Porphobil_deam"/>
    <property type="match status" value="1"/>
</dbReference>
<protein>
    <recommendedName>
        <fullName evidence="8">Porphobilinogen deaminase</fullName>
        <shortName evidence="8">PBG</shortName>
        <ecNumber evidence="8">2.5.1.61</ecNumber>
    </recommendedName>
    <alternativeName>
        <fullName evidence="8">Hydroxymethylbilane synthase</fullName>
        <shortName evidence="8">HMBS</shortName>
    </alternativeName>
    <alternativeName>
        <fullName evidence="8">Pre-uroporphyrinogen synthase</fullName>
    </alternativeName>
</protein>
<name>A0ABU5DVZ6_9PROT</name>
<proteinExistence type="inferred from homology"/>
<dbReference type="EC" id="2.5.1.61" evidence="8"/>
<keyword evidence="6 8" id="KW-0627">Porphyrin biosynthesis</keyword>
<dbReference type="PIRSF" id="PIRSF001438">
    <property type="entry name" value="4pyrrol_synth_OHMeBilane_synth"/>
    <property type="match status" value="1"/>
</dbReference>